<evidence type="ECO:0000256" key="1">
    <source>
        <dbReference type="ARBA" id="ARBA00004123"/>
    </source>
</evidence>
<dbReference type="CDD" id="cd12148">
    <property type="entry name" value="fungal_TF_MHR"/>
    <property type="match status" value="1"/>
</dbReference>
<protein>
    <recommendedName>
        <fullName evidence="4">Centromere DNA-binding protein complex CBF3 subunit B C-terminal domain-containing protein</fullName>
    </recommendedName>
</protein>
<dbReference type="AlphaFoldDB" id="A0A3D8R7Q9"/>
<dbReference type="Pfam" id="PF16846">
    <property type="entry name" value="Cep3"/>
    <property type="match status" value="1"/>
</dbReference>
<feature type="domain" description="Centromere DNA-binding protein complex CBF3 subunit B C-terminal" evidence="4">
    <location>
        <begin position="178"/>
        <end position="386"/>
    </location>
</feature>
<organism evidence="5 6">
    <name type="scientific">Coleophoma cylindrospora</name>
    <dbReference type="NCBI Taxonomy" id="1849047"/>
    <lineage>
        <taxon>Eukaryota</taxon>
        <taxon>Fungi</taxon>
        <taxon>Dikarya</taxon>
        <taxon>Ascomycota</taxon>
        <taxon>Pezizomycotina</taxon>
        <taxon>Leotiomycetes</taxon>
        <taxon>Helotiales</taxon>
        <taxon>Dermateaceae</taxon>
        <taxon>Coleophoma</taxon>
    </lineage>
</organism>
<dbReference type="GO" id="GO:0005634">
    <property type="term" value="C:nucleus"/>
    <property type="evidence" value="ECO:0007669"/>
    <property type="project" value="UniProtKB-SubCell"/>
</dbReference>
<evidence type="ECO:0000256" key="2">
    <source>
        <dbReference type="ARBA" id="ARBA00023242"/>
    </source>
</evidence>
<accession>A0A3D8R7Q9</accession>
<evidence type="ECO:0000313" key="6">
    <source>
        <dbReference type="Proteomes" id="UP000256645"/>
    </source>
</evidence>
<feature type="region of interest" description="Disordered" evidence="3">
    <location>
        <begin position="1"/>
        <end position="50"/>
    </location>
</feature>
<gene>
    <name evidence="5" type="ORF">BP6252_08884</name>
</gene>
<evidence type="ECO:0000256" key="3">
    <source>
        <dbReference type="SAM" id="MobiDB-lite"/>
    </source>
</evidence>
<reference evidence="5 6" key="1">
    <citation type="journal article" date="2018" name="IMA Fungus">
        <title>IMA Genome-F 9: Draft genome sequence of Annulohypoxylon stygium, Aspergillus mulundensis, Berkeleyomyces basicola (syn. Thielaviopsis basicola), Ceratocystis smalleyi, two Cercospora beticola strains, Coleophoma cylindrospora, Fusarium fracticaudum, Phialophora cf. hyalina, and Morchella septimelata.</title>
        <authorList>
            <person name="Wingfield B.D."/>
            <person name="Bills G.F."/>
            <person name="Dong Y."/>
            <person name="Huang W."/>
            <person name="Nel W.J."/>
            <person name="Swalarsk-Parry B.S."/>
            <person name="Vaghefi N."/>
            <person name="Wilken P.M."/>
            <person name="An Z."/>
            <person name="de Beer Z.W."/>
            <person name="De Vos L."/>
            <person name="Chen L."/>
            <person name="Duong T.A."/>
            <person name="Gao Y."/>
            <person name="Hammerbacher A."/>
            <person name="Kikkert J.R."/>
            <person name="Li Y."/>
            <person name="Li H."/>
            <person name="Li K."/>
            <person name="Li Q."/>
            <person name="Liu X."/>
            <person name="Ma X."/>
            <person name="Naidoo K."/>
            <person name="Pethybridge S.J."/>
            <person name="Sun J."/>
            <person name="Steenkamp E.T."/>
            <person name="van der Nest M.A."/>
            <person name="van Wyk S."/>
            <person name="Wingfield M.J."/>
            <person name="Xiong C."/>
            <person name="Yue Q."/>
            <person name="Zhang X."/>
        </authorList>
    </citation>
    <scope>NUCLEOTIDE SEQUENCE [LARGE SCALE GENOMIC DNA]</scope>
    <source>
        <strain evidence="5 6">BP6252</strain>
    </source>
</reference>
<feature type="compositionally biased region" description="Basic and acidic residues" evidence="3">
    <location>
        <begin position="1"/>
        <end position="10"/>
    </location>
</feature>
<dbReference type="InterPro" id="IPR031760">
    <property type="entry name" value="Cep3_C"/>
</dbReference>
<dbReference type="OrthoDB" id="1747771at2759"/>
<evidence type="ECO:0000313" key="5">
    <source>
        <dbReference type="EMBL" id="RDW69864.1"/>
    </source>
</evidence>
<sequence length="730" mass="80742">MHPSETRNECRGAASNAPAGRSNAPRPFPAPPVFDVESRSPAPERLSGSMEESKCKPYSWAFVQILFSSCLMAVDLQIPKSGDGRDGALLNENEGLRSRIQHLEALLQREKAKNRPACSDAPRTSNATADPGMPQEDILSTFQGLHVENASPLSSQGSPDPQNEWNDRLLSILPIKRSSDQIIRFSLETLGWHHCALNASTFLAQHERFWDAMKSRDLSILQDHSWMGLYLGVLCVGIYFMGKEETAQIHFLHEGFSGNRIPDWNPGAEEAYAISRVWYEAVLEELYQGDFLGKPTLLTIQTITVLSLVYRNFGESEREFLLLGVAINAAKTLQMDYLGCEDSIPLRSTKSTYWIDRSSRELGRRLWWTLVISDWMLMSGRSSSIAPGSFTSNLSITEDNSHANIFLNPSPQLSPSHNSTPSPLAYHVVAGKIAFIVQLFRSRGMKISAERVRDTLQQLEDLSESLPSHLCPSEHLERFQQDLECPWIPIQRSFMVQLFEACRVSICIAALPGILDKGKDPLDIISRGRRAAVSVIAQRKTQLSRYFCQSWGPRAALLSAGIFLALDLICFGGAKSAFEVKELSEKLDFAIRLLQKGPQQISEGPAVLGRLLKVFHKATGGNVDKQTLFAIMASAAVPESTVHGDGPGLATVPLESSQWSANDYNNAGLYTAPEFGDMVFGTGGVTGMESDVFMDFNGFTFDNCSNLSSEASSEWLQNTLPGFADQEPMY</sequence>
<dbReference type="STRING" id="1849047.A0A3D8R7Q9"/>
<proteinExistence type="predicted"/>
<comment type="subcellular location">
    <subcellularLocation>
        <location evidence="1">Nucleus</location>
    </subcellularLocation>
</comment>
<dbReference type="InterPro" id="IPR050613">
    <property type="entry name" value="Sec_Metabolite_Reg"/>
</dbReference>
<evidence type="ECO:0000259" key="4">
    <source>
        <dbReference type="Pfam" id="PF16846"/>
    </source>
</evidence>
<comment type="caution">
    <text evidence="5">The sequence shown here is derived from an EMBL/GenBank/DDBJ whole genome shotgun (WGS) entry which is preliminary data.</text>
</comment>
<dbReference type="EMBL" id="PDLM01000009">
    <property type="protein sequence ID" value="RDW69864.1"/>
    <property type="molecule type" value="Genomic_DNA"/>
</dbReference>
<dbReference type="PANTHER" id="PTHR31001">
    <property type="entry name" value="UNCHARACTERIZED TRANSCRIPTIONAL REGULATORY PROTEIN"/>
    <property type="match status" value="1"/>
</dbReference>
<dbReference type="Proteomes" id="UP000256645">
    <property type="component" value="Unassembled WGS sequence"/>
</dbReference>
<keyword evidence="6" id="KW-1185">Reference proteome</keyword>
<dbReference type="PANTHER" id="PTHR31001:SF90">
    <property type="entry name" value="CENTROMERE DNA-BINDING PROTEIN COMPLEX CBF3 SUBUNIT B"/>
    <property type="match status" value="1"/>
</dbReference>
<name>A0A3D8R7Q9_9HELO</name>
<keyword evidence="2" id="KW-0539">Nucleus</keyword>
<feature type="region of interest" description="Disordered" evidence="3">
    <location>
        <begin position="111"/>
        <end position="135"/>
    </location>
</feature>